<evidence type="ECO:0000256" key="1">
    <source>
        <dbReference type="SAM" id="Phobius"/>
    </source>
</evidence>
<organism evidence="2 3">
    <name type="scientific">Cuscuta campestris</name>
    <dbReference type="NCBI Taxonomy" id="132261"/>
    <lineage>
        <taxon>Eukaryota</taxon>
        <taxon>Viridiplantae</taxon>
        <taxon>Streptophyta</taxon>
        <taxon>Embryophyta</taxon>
        <taxon>Tracheophyta</taxon>
        <taxon>Spermatophyta</taxon>
        <taxon>Magnoliopsida</taxon>
        <taxon>eudicotyledons</taxon>
        <taxon>Gunneridae</taxon>
        <taxon>Pentapetalae</taxon>
        <taxon>asterids</taxon>
        <taxon>lamiids</taxon>
        <taxon>Solanales</taxon>
        <taxon>Convolvulaceae</taxon>
        <taxon>Cuscuteae</taxon>
        <taxon>Cuscuta</taxon>
        <taxon>Cuscuta subgen. Grammica</taxon>
        <taxon>Cuscuta sect. Cleistogrammica</taxon>
    </lineage>
</organism>
<keyword evidence="1" id="KW-0472">Membrane</keyword>
<reference evidence="2 3" key="1">
    <citation type="submission" date="2018-04" db="EMBL/GenBank/DDBJ databases">
        <authorList>
            <person name="Vogel A."/>
        </authorList>
    </citation>
    <scope>NUCLEOTIDE SEQUENCE [LARGE SCALE GENOMIC DNA]</scope>
</reference>
<name>A0A484KZ01_9ASTE</name>
<feature type="transmembrane region" description="Helical" evidence="1">
    <location>
        <begin position="65"/>
        <end position="87"/>
    </location>
</feature>
<keyword evidence="1" id="KW-0812">Transmembrane</keyword>
<keyword evidence="1" id="KW-1133">Transmembrane helix</keyword>
<dbReference type="PANTHER" id="PTHR35755:SF3">
    <property type="entry name" value="EXPRESSED PROTEIN"/>
    <property type="match status" value="1"/>
</dbReference>
<dbReference type="PANTHER" id="PTHR35755">
    <property type="entry name" value="PROTEIN, PUTATIVE-RELATED"/>
    <property type="match status" value="1"/>
</dbReference>
<evidence type="ECO:0000313" key="2">
    <source>
        <dbReference type="EMBL" id="VFQ68797.1"/>
    </source>
</evidence>
<protein>
    <submittedName>
        <fullName evidence="2">Uncharacterized protein</fullName>
    </submittedName>
</protein>
<sequence length="101" mass="11416">MDEHGTVWFSPLVREVVLGIVLDPRSLCSIELRFSLQLFFRKSPEKSKLANPEASTSSGQSWPMAAGSLLLLLLIAAHVIALVYWVFRLATEKQPQRTKRH</sequence>
<evidence type="ECO:0000313" key="3">
    <source>
        <dbReference type="Proteomes" id="UP000595140"/>
    </source>
</evidence>
<dbReference type="AlphaFoldDB" id="A0A484KZ01"/>
<dbReference type="OrthoDB" id="1931893at2759"/>
<gene>
    <name evidence="2" type="ORF">CCAM_LOCUS10573</name>
</gene>
<keyword evidence="3" id="KW-1185">Reference proteome</keyword>
<proteinExistence type="predicted"/>
<accession>A0A484KZ01</accession>
<dbReference type="Proteomes" id="UP000595140">
    <property type="component" value="Unassembled WGS sequence"/>
</dbReference>
<dbReference type="EMBL" id="OOIL02000725">
    <property type="protein sequence ID" value="VFQ68797.1"/>
    <property type="molecule type" value="Genomic_DNA"/>
</dbReference>